<feature type="transmembrane region" description="Helical" evidence="1">
    <location>
        <begin position="80"/>
        <end position="101"/>
    </location>
</feature>
<evidence type="ECO:0000313" key="3">
    <source>
        <dbReference type="Proteomes" id="UP000252405"/>
    </source>
</evidence>
<comment type="caution">
    <text evidence="2">The sequence shown here is derived from an EMBL/GenBank/DDBJ whole genome shotgun (WGS) entry which is preliminary data.</text>
</comment>
<dbReference type="RefSeq" id="WP_114480993.1">
    <property type="nucleotide sequence ID" value="NZ_QPII01000028.1"/>
</dbReference>
<organism evidence="2 3">
    <name type="scientific">Billgrantia montanilacus</name>
    <dbReference type="NCBI Taxonomy" id="2282305"/>
    <lineage>
        <taxon>Bacteria</taxon>
        <taxon>Pseudomonadati</taxon>
        <taxon>Pseudomonadota</taxon>
        <taxon>Gammaproteobacteria</taxon>
        <taxon>Oceanospirillales</taxon>
        <taxon>Halomonadaceae</taxon>
        <taxon>Billgrantia</taxon>
    </lineage>
</organism>
<keyword evidence="1" id="KW-0472">Membrane</keyword>
<keyword evidence="1" id="KW-0812">Transmembrane</keyword>
<gene>
    <name evidence="2" type="ORF">DU505_21340</name>
</gene>
<dbReference type="InterPro" id="IPR010865">
    <property type="entry name" value="DUF1499"/>
</dbReference>
<reference evidence="2 3" key="1">
    <citation type="submission" date="2018-07" db="EMBL/GenBank/DDBJ databases">
        <title>Halomonas montanilacus sp. nov., isolated from Lake Pengyan on Tibetan Plateau.</title>
        <authorList>
            <person name="Lu H."/>
            <person name="Xing P."/>
            <person name="Wu Q."/>
        </authorList>
    </citation>
    <scope>NUCLEOTIDE SEQUENCE [LARGE SCALE GENOMIC DNA]</scope>
    <source>
        <strain evidence="2 3">PYC7W</strain>
    </source>
</reference>
<proteinExistence type="predicted"/>
<evidence type="ECO:0000256" key="1">
    <source>
        <dbReference type="SAM" id="Phobius"/>
    </source>
</evidence>
<feature type="transmembrane region" description="Helical" evidence="1">
    <location>
        <begin position="53"/>
        <end position="73"/>
    </location>
</feature>
<evidence type="ECO:0000313" key="2">
    <source>
        <dbReference type="EMBL" id="RCV86209.1"/>
    </source>
</evidence>
<sequence>MHSARRSGRWSAVSALLALILLGLAALLMGAAGPAYRLEWFTLSGAFGMLRYGAYAAFAAAGLGLITLVMAAFCRRGRPALVGGLALIGTMALLIVPLMHLQQARVVPPIHDITTDTDDPPAFVALVEVREAAPNAVEYPGESFARQQREAYPDIEALELPISPDDAFEAAVAEVHASGWELIAANNGRIEAVATTTWFGFKDDVAIRLRESEGGTRVDMRSASRLGRSDAGANAARIRTFFEALERHQE</sequence>
<dbReference type="AlphaFoldDB" id="A0A368TNB5"/>
<dbReference type="EMBL" id="QPII01000028">
    <property type="protein sequence ID" value="RCV86209.1"/>
    <property type="molecule type" value="Genomic_DNA"/>
</dbReference>
<dbReference type="OrthoDB" id="1523552at2"/>
<accession>A0A368TNB5</accession>
<dbReference type="Proteomes" id="UP000252405">
    <property type="component" value="Unassembled WGS sequence"/>
</dbReference>
<protein>
    <submittedName>
        <fullName evidence="2">DUF1499 domain-containing protein</fullName>
    </submittedName>
</protein>
<keyword evidence="1" id="KW-1133">Transmembrane helix</keyword>
<name>A0A368TNB5_9GAMM</name>
<keyword evidence="3" id="KW-1185">Reference proteome</keyword>
<dbReference type="Pfam" id="PF07386">
    <property type="entry name" value="DUF1499"/>
    <property type="match status" value="1"/>
</dbReference>